<dbReference type="Proteomes" id="UP000515160">
    <property type="component" value="Chromosome 2L"/>
</dbReference>
<evidence type="ECO:0000313" key="3">
    <source>
        <dbReference type="RefSeq" id="XP_034100690.1"/>
    </source>
</evidence>
<protein>
    <submittedName>
        <fullName evidence="3">Uncharacterized protein LOC117565599 isoform X1</fullName>
    </submittedName>
</protein>
<evidence type="ECO:0000313" key="2">
    <source>
        <dbReference type="Proteomes" id="UP000515160"/>
    </source>
</evidence>
<organism evidence="2 3">
    <name type="scientific">Drosophila albomicans</name>
    <name type="common">Fruit fly</name>
    <dbReference type="NCBI Taxonomy" id="7291"/>
    <lineage>
        <taxon>Eukaryota</taxon>
        <taxon>Metazoa</taxon>
        <taxon>Ecdysozoa</taxon>
        <taxon>Arthropoda</taxon>
        <taxon>Hexapoda</taxon>
        <taxon>Insecta</taxon>
        <taxon>Pterygota</taxon>
        <taxon>Neoptera</taxon>
        <taxon>Endopterygota</taxon>
        <taxon>Diptera</taxon>
        <taxon>Brachycera</taxon>
        <taxon>Muscomorpha</taxon>
        <taxon>Ephydroidea</taxon>
        <taxon>Drosophilidae</taxon>
        <taxon>Drosophila</taxon>
    </lineage>
</organism>
<feature type="region of interest" description="Disordered" evidence="1">
    <location>
        <begin position="70"/>
        <end position="113"/>
    </location>
</feature>
<dbReference type="RefSeq" id="XP_034100690.1">
    <property type="nucleotide sequence ID" value="XM_034244799.2"/>
</dbReference>
<dbReference type="AlphaFoldDB" id="A0A6P8WR87"/>
<reference evidence="3" key="1">
    <citation type="submission" date="2025-08" db="UniProtKB">
        <authorList>
            <consortium name="RefSeq"/>
        </authorList>
    </citation>
    <scope>IDENTIFICATION</scope>
    <source>
        <strain evidence="3">15112-1751.03</strain>
        <tissue evidence="3">Whole Adult</tissue>
    </source>
</reference>
<sequence length="148" mass="16914">MDSYIMSRIDDHEIDCYHQYIAQTNYRCEQPEDEAHMMMLEPHGRVDRPHDTYNPVGVSTYSNAPQSFDAVAPQRAPARSNRQRASSVGTRNLNARNGLGSATAATQATRAQPRADCGDYYNSLPVLGNYEQPRLQQQQHPMRNRWLF</sequence>
<keyword evidence="2" id="KW-1185">Reference proteome</keyword>
<feature type="compositionally biased region" description="Polar residues" evidence="1">
    <location>
        <begin position="83"/>
        <end position="95"/>
    </location>
</feature>
<dbReference type="GeneID" id="117565599"/>
<accession>A0A6P8WR87</accession>
<evidence type="ECO:0000256" key="1">
    <source>
        <dbReference type="SAM" id="MobiDB-lite"/>
    </source>
</evidence>
<name>A0A6P8WR87_DROAB</name>
<gene>
    <name evidence="3" type="primary">LOC117565599</name>
</gene>
<proteinExistence type="predicted"/>
<feature type="compositionally biased region" description="Low complexity" evidence="1">
    <location>
        <begin position="102"/>
        <end position="113"/>
    </location>
</feature>
<dbReference type="OrthoDB" id="7862203at2759"/>